<name>A0ACC2ML18_PERAE</name>
<comment type="caution">
    <text evidence="1">The sequence shown here is derived from an EMBL/GenBank/DDBJ whole genome shotgun (WGS) entry which is preliminary data.</text>
</comment>
<accession>A0ACC2ML18</accession>
<evidence type="ECO:0000313" key="1">
    <source>
        <dbReference type="EMBL" id="KAJ8646452.1"/>
    </source>
</evidence>
<dbReference type="Proteomes" id="UP001234297">
    <property type="component" value="Chromosome 2"/>
</dbReference>
<organism evidence="1 2">
    <name type="scientific">Persea americana</name>
    <name type="common">Avocado</name>
    <dbReference type="NCBI Taxonomy" id="3435"/>
    <lineage>
        <taxon>Eukaryota</taxon>
        <taxon>Viridiplantae</taxon>
        <taxon>Streptophyta</taxon>
        <taxon>Embryophyta</taxon>
        <taxon>Tracheophyta</taxon>
        <taxon>Spermatophyta</taxon>
        <taxon>Magnoliopsida</taxon>
        <taxon>Magnoliidae</taxon>
        <taxon>Laurales</taxon>
        <taxon>Lauraceae</taxon>
        <taxon>Persea</taxon>
    </lineage>
</organism>
<keyword evidence="2" id="KW-1185">Reference proteome</keyword>
<proteinExistence type="predicted"/>
<dbReference type="EMBL" id="CM056810">
    <property type="protein sequence ID" value="KAJ8646452.1"/>
    <property type="molecule type" value="Genomic_DNA"/>
</dbReference>
<reference evidence="1 2" key="1">
    <citation type="journal article" date="2022" name="Hortic Res">
        <title>A haplotype resolved chromosomal level avocado genome allows analysis of novel avocado genes.</title>
        <authorList>
            <person name="Nath O."/>
            <person name="Fletcher S.J."/>
            <person name="Hayward A."/>
            <person name="Shaw L.M."/>
            <person name="Masouleh A.K."/>
            <person name="Furtado A."/>
            <person name="Henry R.J."/>
            <person name="Mitter N."/>
        </authorList>
    </citation>
    <scope>NUCLEOTIDE SEQUENCE [LARGE SCALE GENOMIC DNA]</scope>
    <source>
        <strain evidence="2">cv. Hass</strain>
    </source>
</reference>
<protein>
    <submittedName>
        <fullName evidence="1">Uncharacterized protein</fullName>
    </submittedName>
</protein>
<sequence>MILRGQCSCYVLGVFSSRENGGKFKSRVPLHTLVLTNVTGLWIPIWKVGRFSNCAVNCWLALGFCYPGPYLILV</sequence>
<evidence type="ECO:0000313" key="2">
    <source>
        <dbReference type="Proteomes" id="UP001234297"/>
    </source>
</evidence>
<gene>
    <name evidence="1" type="ORF">MRB53_008200</name>
</gene>